<dbReference type="EMBL" id="CP001055">
    <property type="protein sequence ID" value="ACC97597.1"/>
    <property type="molecule type" value="Genomic_DNA"/>
</dbReference>
<evidence type="ECO:0000313" key="2">
    <source>
        <dbReference type="EMBL" id="ACC97597.1"/>
    </source>
</evidence>
<protein>
    <submittedName>
        <fullName evidence="2">Uncharacterized protein</fullName>
    </submittedName>
</protein>
<feature type="transmembrane region" description="Helical" evidence="1">
    <location>
        <begin position="7"/>
        <end position="29"/>
    </location>
</feature>
<keyword evidence="1" id="KW-0472">Membrane</keyword>
<dbReference type="RefSeq" id="WP_012414212.1">
    <property type="nucleotide sequence ID" value="NC_010644.1"/>
</dbReference>
<sequence length="108" mass="11683">MNKIIGYFLLCVGLALIFFATISMFKVFVNKQAPVKVLNTMNFSVNTQYGPMGVNSPEGAATLNLVVHALLMFFMVSVGARVSTIGVNLVKVDAVSEAIAKLEDIKKL</sequence>
<accession>B2KAQ1</accession>
<dbReference type="Proteomes" id="UP000001029">
    <property type="component" value="Chromosome"/>
</dbReference>
<evidence type="ECO:0000256" key="1">
    <source>
        <dbReference type="SAM" id="Phobius"/>
    </source>
</evidence>
<feature type="transmembrane region" description="Helical" evidence="1">
    <location>
        <begin position="61"/>
        <end position="82"/>
    </location>
</feature>
<keyword evidence="3" id="KW-1185">Reference proteome</keyword>
<keyword evidence="1" id="KW-0812">Transmembrane</keyword>
<proteinExistence type="predicted"/>
<dbReference type="STRING" id="445932.Emin_0029"/>
<gene>
    <name evidence="2" type="ordered locus">Emin_0029</name>
</gene>
<evidence type="ECO:0000313" key="3">
    <source>
        <dbReference type="Proteomes" id="UP000001029"/>
    </source>
</evidence>
<reference evidence="2 3" key="1">
    <citation type="journal article" date="2009" name="Appl. Environ. Microbiol.">
        <title>Genomic analysis of 'Elusimicrobium minutum,' the first cultivated representative of the phylum 'Elusimicrobia' (formerly termite group 1).</title>
        <authorList>
            <person name="Herlemann D.P.R."/>
            <person name="Geissinger O."/>
            <person name="Ikeda-Ohtsubo W."/>
            <person name="Kunin V."/>
            <person name="Sun H."/>
            <person name="Lapidus A."/>
            <person name="Hugenholtz P."/>
            <person name="Brune A."/>
        </authorList>
    </citation>
    <scope>NUCLEOTIDE SEQUENCE [LARGE SCALE GENOMIC DNA]</scope>
    <source>
        <strain evidence="2 3">Pei191</strain>
    </source>
</reference>
<dbReference type="AlphaFoldDB" id="B2KAQ1"/>
<dbReference type="HOGENOM" id="CLU_2192871_0_0_0"/>
<name>B2KAQ1_ELUMP</name>
<organism evidence="2 3">
    <name type="scientific">Elusimicrobium minutum (strain Pei191)</name>
    <dbReference type="NCBI Taxonomy" id="445932"/>
    <lineage>
        <taxon>Bacteria</taxon>
        <taxon>Pseudomonadati</taxon>
        <taxon>Elusimicrobiota</taxon>
        <taxon>Elusimicrobia</taxon>
        <taxon>Elusimicrobiales</taxon>
        <taxon>Elusimicrobiaceae</taxon>
        <taxon>Elusimicrobium</taxon>
    </lineage>
</organism>
<dbReference type="KEGG" id="emi:Emin_0029"/>
<keyword evidence="1" id="KW-1133">Transmembrane helix</keyword>